<dbReference type="SUPFAM" id="SSF52540">
    <property type="entry name" value="P-loop containing nucleoside triphosphate hydrolases"/>
    <property type="match status" value="1"/>
</dbReference>
<reference evidence="1 2" key="1">
    <citation type="submission" date="2017-11" db="EMBL/GenBank/DDBJ databases">
        <title>Genomic Encyclopedia of Archaeal and Bacterial Type Strains, Phase II (KMG-II): From Individual Species to Whole Genera.</title>
        <authorList>
            <person name="Goeker M."/>
        </authorList>
    </citation>
    <scope>NUCLEOTIDE SEQUENCE [LARGE SCALE GENOMIC DNA]</scope>
    <source>
        <strain evidence="1 2">DSM 25478</strain>
    </source>
</reference>
<comment type="caution">
    <text evidence="1">The sequence shown here is derived from an EMBL/GenBank/DDBJ whole genome shotgun (WGS) entry which is preliminary data.</text>
</comment>
<evidence type="ECO:0000313" key="1">
    <source>
        <dbReference type="EMBL" id="PJJ73918.1"/>
    </source>
</evidence>
<dbReference type="EMBL" id="PGFE01000002">
    <property type="protein sequence ID" value="PJJ73918.1"/>
    <property type="molecule type" value="Genomic_DNA"/>
</dbReference>
<keyword evidence="2" id="KW-1185">Reference proteome</keyword>
<organism evidence="1 2">
    <name type="scientific">Sediminihabitans luteus</name>
    <dbReference type="NCBI Taxonomy" id="1138585"/>
    <lineage>
        <taxon>Bacteria</taxon>
        <taxon>Bacillati</taxon>
        <taxon>Actinomycetota</taxon>
        <taxon>Actinomycetes</taxon>
        <taxon>Micrococcales</taxon>
        <taxon>Cellulomonadaceae</taxon>
        <taxon>Sediminihabitans</taxon>
    </lineage>
</organism>
<evidence type="ECO:0000313" key="2">
    <source>
        <dbReference type="Proteomes" id="UP000231693"/>
    </source>
</evidence>
<sequence length="251" mass="27887">MRLDGRVSERTRSVRKRVRLRLLTEAIYRSLPRAVRYRARMLIWVNGPFEVGKTQTVHEIARRLPGSVVCDPEHIGFGLQRSTPPALRPDFQDFAAWRAGVVEVLDLALRGAGGDVVVPMTVTSPRYLDETVGRLRELGHDVGHVALLARRETVVRRLAGRGAGVGAIAARVGMTRVGLRREAWALEQLDRGLDALSAPVFAEHVVTDDRTVPEVADEIARLWGLALRPSTDGRLVGGLRRVVTSVRHIRR</sequence>
<dbReference type="Proteomes" id="UP000231693">
    <property type="component" value="Unassembled WGS sequence"/>
</dbReference>
<proteinExistence type="predicted"/>
<accession>A0A2M9CQ02</accession>
<dbReference type="Gene3D" id="3.40.50.300">
    <property type="entry name" value="P-loop containing nucleotide triphosphate hydrolases"/>
    <property type="match status" value="1"/>
</dbReference>
<dbReference type="AlphaFoldDB" id="A0A2M9CQ02"/>
<dbReference type="Pfam" id="PF13671">
    <property type="entry name" value="AAA_33"/>
    <property type="match status" value="1"/>
</dbReference>
<name>A0A2M9CQ02_9CELL</name>
<gene>
    <name evidence="1" type="ORF">CLV28_1402</name>
</gene>
<protein>
    <submittedName>
        <fullName evidence="1">AAA domain-containing protein</fullName>
    </submittedName>
</protein>
<dbReference type="InterPro" id="IPR027417">
    <property type="entry name" value="P-loop_NTPase"/>
</dbReference>